<accession>A0ABW3KMK0</accession>
<name>A0ABW3KMK0_9FLAO</name>
<protein>
    <recommendedName>
        <fullName evidence="3">Lipocalin-like protein</fullName>
    </recommendedName>
</protein>
<keyword evidence="2" id="KW-1185">Reference proteome</keyword>
<evidence type="ECO:0008006" key="3">
    <source>
        <dbReference type="Google" id="ProtNLM"/>
    </source>
</evidence>
<dbReference type="PROSITE" id="PS51257">
    <property type="entry name" value="PROKAR_LIPOPROTEIN"/>
    <property type="match status" value="1"/>
</dbReference>
<dbReference type="RefSeq" id="WP_386114185.1">
    <property type="nucleotide sequence ID" value="NZ_JBHTKM010000017.1"/>
</dbReference>
<reference evidence="2" key="1">
    <citation type="journal article" date="2019" name="Int. J. Syst. Evol. Microbiol.">
        <title>The Global Catalogue of Microorganisms (GCM) 10K type strain sequencing project: providing services to taxonomists for standard genome sequencing and annotation.</title>
        <authorList>
            <consortium name="The Broad Institute Genomics Platform"/>
            <consortium name="The Broad Institute Genome Sequencing Center for Infectious Disease"/>
            <person name="Wu L."/>
            <person name="Ma J."/>
        </authorList>
    </citation>
    <scope>NUCLEOTIDE SEQUENCE [LARGE SCALE GENOMIC DNA]</scope>
    <source>
        <strain evidence="2">CCUG 56098</strain>
    </source>
</reference>
<evidence type="ECO:0000313" key="2">
    <source>
        <dbReference type="Proteomes" id="UP001597086"/>
    </source>
</evidence>
<organism evidence="1 2">
    <name type="scientific">Winogradskyella rapida</name>
    <dbReference type="NCBI Taxonomy" id="549701"/>
    <lineage>
        <taxon>Bacteria</taxon>
        <taxon>Pseudomonadati</taxon>
        <taxon>Bacteroidota</taxon>
        <taxon>Flavobacteriia</taxon>
        <taxon>Flavobacteriales</taxon>
        <taxon>Flavobacteriaceae</taxon>
        <taxon>Winogradskyella</taxon>
    </lineage>
</organism>
<proteinExistence type="predicted"/>
<gene>
    <name evidence="1" type="ORF">ACFQ13_03800</name>
</gene>
<evidence type="ECO:0000313" key="1">
    <source>
        <dbReference type="EMBL" id="MFD1015037.1"/>
    </source>
</evidence>
<dbReference type="EMBL" id="JBHTKM010000017">
    <property type="protein sequence ID" value="MFD1015037.1"/>
    <property type="molecule type" value="Genomic_DNA"/>
</dbReference>
<sequence length="127" mass="14846">MKLTKILILAIGLLTLIACGTYERKNDLIGIWESYETHHDKIALTFFMDSVITESFGGDMRTNYKWDVDQSKIYLKQVRLKDTVLKDQLNYEYKLNKTKDSLWIKVENGNEDDYSVMKKVAKNPFTP</sequence>
<dbReference type="Proteomes" id="UP001597086">
    <property type="component" value="Unassembled WGS sequence"/>
</dbReference>
<comment type="caution">
    <text evidence="1">The sequence shown here is derived from an EMBL/GenBank/DDBJ whole genome shotgun (WGS) entry which is preliminary data.</text>
</comment>